<name>A0AAU7VPZ5_9FIRM</name>
<keyword evidence="7 9" id="KW-0472">Membrane</keyword>
<protein>
    <submittedName>
        <fullName evidence="10">YeeE/YedE thiosulfate transporter family protein</fullName>
    </submittedName>
</protein>
<feature type="transmembrane region" description="Helical" evidence="9">
    <location>
        <begin position="72"/>
        <end position="95"/>
    </location>
</feature>
<keyword evidence="6 9" id="KW-1133">Transmembrane helix</keyword>
<keyword evidence="4" id="KW-0997">Cell inner membrane</keyword>
<feature type="transmembrane region" description="Helical" evidence="9">
    <location>
        <begin position="107"/>
        <end position="136"/>
    </location>
</feature>
<dbReference type="AlphaFoldDB" id="A0AAU7VPZ5"/>
<gene>
    <name evidence="10" type="ORF">PRVXT_001175</name>
</gene>
<reference evidence="10" key="1">
    <citation type="journal article" date="2013" name="Extremophiles">
        <title>Proteinivorax tanatarense gen. nov., sp. nov., an anaerobic, haloalkaliphilic, proteolytic bacterium isolated from a decaying algal bloom, and proposal of Proteinivoraceae fam. nov.</title>
        <authorList>
            <person name="Kevbrin V."/>
            <person name="Boltyanskaya Y."/>
            <person name="Zhilina T."/>
            <person name="Kolganova T."/>
            <person name="Lavrentjeva E."/>
            <person name="Kuznetsov B."/>
        </authorList>
    </citation>
    <scope>NUCLEOTIDE SEQUENCE</scope>
    <source>
        <strain evidence="10">Z-910T</strain>
    </source>
</reference>
<accession>A0AAU7VPZ5</accession>
<evidence type="ECO:0000256" key="1">
    <source>
        <dbReference type="ARBA" id="ARBA00004429"/>
    </source>
</evidence>
<dbReference type="EMBL" id="CP158367">
    <property type="protein sequence ID" value="XBX76008.1"/>
    <property type="molecule type" value="Genomic_DNA"/>
</dbReference>
<evidence type="ECO:0000256" key="6">
    <source>
        <dbReference type="ARBA" id="ARBA00022989"/>
    </source>
</evidence>
<comment type="similarity">
    <text evidence="8">Belongs to the TsuA/YedE (TC 9.B.102) family.</text>
</comment>
<dbReference type="PANTHER" id="PTHR30574">
    <property type="entry name" value="INNER MEMBRANE PROTEIN YEDE"/>
    <property type="match status" value="1"/>
</dbReference>
<keyword evidence="3" id="KW-1003">Cell membrane</keyword>
<feature type="transmembrane region" description="Helical" evidence="9">
    <location>
        <begin position="142"/>
        <end position="163"/>
    </location>
</feature>
<reference evidence="10" key="2">
    <citation type="submission" date="2024-06" db="EMBL/GenBank/DDBJ databases">
        <authorList>
            <person name="Petrova K.O."/>
            <person name="Toshchakov S.V."/>
            <person name="Boltjanskaja Y.V."/>
            <person name="Kevbrin V."/>
        </authorList>
    </citation>
    <scope>NUCLEOTIDE SEQUENCE</scope>
    <source>
        <strain evidence="10">Z-910T</strain>
    </source>
</reference>
<sequence length="167" mass="18431">MKINKSWPYWLGMVLLAVINIALLAFIGSPWQITSVFLYWGIFVLNSLGFESLGESYTIYYGNGLSFEDAEIIYYLTILNIGIIAGSLLSALLSSEFKVKKIKNKKQLVLGIFGGVLMGFGARIALGCTIGGYFSAIPSFSLHGWVFAIFMFLGVLIGCKILYKDLI</sequence>
<dbReference type="GO" id="GO:0005886">
    <property type="term" value="C:plasma membrane"/>
    <property type="evidence" value="ECO:0007669"/>
    <property type="project" value="UniProtKB-SubCell"/>
</dbReference>
<keyword evidence="5 9" id="KW-0812">Transmembrane</keyword>
<dbReference type="RefSeq" id="WP_350344743.1">
    <property type="nucleotide sequence ID" value="NZ_CP158367.1"/>
</dbReference>
<dbReference type="Pfam" id="PF04143">
    <property type="entry name" value="Sulf_transp"/>
    <property type="match status" value="1"/>
</dbReference>
<organism evidence="10">
    <name type="scientific">Proteinivorax tanatarense</name>
    <dbReference type="NCBI Taxonomy" id="1260629"/>
    <lineage>
        <taxon>Bacteria</taxon>
        <taxon>Bacillati</taxon>
        <taxon>Bacillota</taxon>
        <taxon>Clostridia</taxon>
        <taxon>Eubacteriales</taxon>
        <taxon>Proteinivoracaceae</taxon>
        <taxon>Proteinivorax</taxon>
    </lineage>
</organism>
<comment type="subcellular location">
    <subcellularLocation>
        <location evidence="1">Cell inner membrane</location>
        <topology evidence="1">Multi-pass membrane protein</topology>
    </subcellularLocation>
</comment>
<evidence type="ECO:0000256" key="4">
    <source>
        <dbReference type="ARBA" id="ARBA00022519"/>
    </source>
</evidence>
<evidence type="ECO:0000256" key="2">
    <source>
        <dbReference type="ARBA" id="ARBA00022448"/>
    </source>
</evidence>
<dbReference type="PANTHER" id="PTHR30574:SF1">
    <property type="entry name" value="SULPHUR TRANSPORT DOMAIN-CONTAINING PROTEIN"/>
    <property type="match status" value="1"/>
</dbReference>
<keyword evidence="2" id="KW-0813">Transport</keyword>
<evidence type="ECO:0000256" key="5">
    <source>
        <dbReference type="ARBA" id="ARBA00022692"/>
    </source>
</evidence>
<feature type="transmembrane region" description="Helical" evidence="9">
    <location>
        <begin position="6"/>
        <end position="26"/>
    </location>
</feature>
<proteinExistence type="inferred from homology"/>
<evidence type="ECO:0000256" key="9">
    <source>
        <dbReference type="SAM" id="Phobius"/>
    </source>
</evidence>
<dbReference type="InterPro" id="IPR007272">
    <property type="entry name" value="Sulf_transp_TsuA/YedE"/>
</dbReference>
<evidence type="ECO:0000256" key="3">
    <source>
        <dbReference type="ARBA" id="ARBA00022475"/>
    </source>
</evidence>
<evidence type="ECO:0000313" key="10">
    <source>
        <dbReference type="EMBL" id="XBX76008.1"/>
    </source>
</evidence>
<evidence type="ECO:0000256" key="8">
    <source>
        <dbReference type="ARBA" id="ARBA00035655"/>
    </source>
</evidence>
<evidence type="ECO:0000256" key="7">
    <source>
        <dbReference type="ARBA" id="ARBA00023136"/>
    </source>
</evidence>